<evidence type="ECO:0000256" key="1">
    <source>
        <dbReference type="ARBA" id="ARBA00004141"/>
    </source>
</evidence>
<feature type="transmembrane region" description="Helical" evidence="8">
    <location>
        <begin position="409"/>
        <end position="425"/>
    </location>
</feature>
<dbReference type="PANTHER" id="PTHR48022:SF11">
    <property type="entry name" value="MONOSACCHARIDE TRANSPORTER (HXT8), PUTATIVE (AFU_ORTHOLOGUE AFUA_2G08120)-RELATED"/>
    <property type="match status" value="1"/>
</dbReference>
<feature type="transmembrane region" description="Helical" evidence="8">
    <location>
        <begin position="60"/>
        <end position="82"/>
    </location>
</feature>
<feature type="transmembrane region" description="Helical" evidence="8">
    <location>
        <begin position="376"/>
        <end position="397"/>
    </location>
</feature>
<evidence type="ECO:0000256" key="8">
    <source>
        <dbReference type="SAM" id="Phobius"/>
    </source>
</evidence>
<feature type="transmembrane region" description="Helical" evidence="8">
    <location>
        <begin position="21"/>
        <end position="40"/>
    </location>
</feature>
<dbReference type="PANTHER" id="PTHR48022">
    <property type="entry name" value="PLASTIDIC GLUCOSE TRANSPORTER 4"/>
    <property type="match status" value="1"/>
</dbReference>
<keyword evidence="6 8" id="KW-0472">Membrane</keyword>
<dbReference type="PRINTS" id="PR00171">
    <property type="entry name" value="SUGRTRNSPORT"/>
</dbReference>
<dbReference type="InterPro" id="IPR050360">
    <property type="entry name" value="MFS_Sugar_Transporters"/>
</dbReference>
<evidence type="ECO:0000256" key="2">
    <source>
        <dbReference type="ARBA" id="ARBA00010992"/>
    </source>
</evidence>
<feature type="transmembrane region" description="Helical" evidence="8">
    <location>
        <begin position="151"/>
        <end position="176"/>
    </location>
</feature>
<keyword evidence="5 8" id="KW-1133">Transmembrane helix</keyword>
<feature type="transmembrane region" description="Helical" evidence="8">
    <location>
        <begin position="437"/>
        <end position="458"/>
    </location>
</feature>
<reference evidence="10" key="1">
    <citation type="submission" date="2022-10" db="EMBL/GenBank/DDBJ databases">
        <title>Fusarium specimens isolated from Avocado Roots.</title>
        <authorList>
            <person name="Stajich J."/>
            <person name="Roper C."/>
            <person name="Heimlech-Rivalta G."/>
        </authorList>
    </citation>
    <scope>NUCLEOTIDE SEQUENCE</scope>
    <source>
        <strain evidence="10">CF00143</strain>
    </source>
</reference>
<dbReference type="Proteomes" id="UP001152130">
    <property type="component" value="Unassembled WGS sequence"/>
</dbReference>
<gene>
    <name evidence="10" type="ORF">NW766_009978</name>
</gene>
<evidence type="ECO:0000256" key="7">
    <source>
        <dbReference type="RuleBase" id="RU003346"/>
    </source>
</evidence>
<organism evidence="10 11">
    <name type="scientific">Fusarium irregulare</name>
    <dbReference type="NCBI Taxonomy" id="2494466"/>
    <lineage>
        <taxon>Eukaryota</taxon>
        <taxon>Fungi</taxon>
        <taxon>Dikarya</taxon>
        <taxon>Ascomycota</taxon>
        <taxon>Pezizomycotina</taxon>
        <taxon>Sordariomycetes</taxon>
        <taxon>Hypocreomycetidae</taxon>
        <taxon>Hypocreales</taxon>
        <taxon>Nectriaceae</taxon>
        <taxon>Fusarium</taxon>
        <taxon>Fusarium incarnatum-equiseti species complex</taxon>
    </lineage>
</organism>
<dbReference type="InterPro" id="IPR003663">
    <property type="entry name" value="Sugar/inositol_transpt"/>
</dbReference>
<dbReference type="AlphaFoldDB" id="A0A9W8PHM8"/>
<evidence type="ECO:0000256" key="6">
    <source>
        <dbReference type="ARBA" id="ARBA00023136"/>
    </source>
</evidence>
<comment type="subcellular location">
    <subcellularLocation>
        <location evidence="1">Membrane</location>
        <topology evidence="1">Multi-pass membrane protein</topology>
    </subcellularLocation>
</comment>
<sequence length="499" mass="53548">MAQIKFRGKPLIAYNVLHRQIIAFATFGSITYGYCSAIIGSTLGQPSFLSYFGLDTAKNAPALIGAINGLFQGGGLIGTLTFGGLADRFGRCKAMFLASVLAVIGGGLQAGSVHLAMYLVARFITGLAVGGLVMIVPLWQSEVAPSHARGLLVGLHGVSILLGYSSSAWVGFGFFYVNADGAQWRPPLAIQCLPPLILACGVYFIPESPRWLVEHDQHERAETILKRIYRDSEDPSNHEANVQFAQIRAQVELERSLPSSWSSLFTVPHYRKRAFIGFTTLLAGQLTGTTVINNYGPSLYAALGHGPAASLALSAGWLTEGLVCNAINAVLLDYVGRKWLMVTGLFGCAVSLLGVSVMVALYGGTNNTGGNSAGVFFLYLHLTFYATCMDASTYVYGSEIWPTHLRGKGFAVSCAGLFVGSLTLLEAAPTAFQTIGWRFYLIMMAFTIICAIIFILYFPETKGLTLEEISALFGDEVAIEASHVQTKTSIASENEPVKA</sequence>
<feature type="transmembrane region" description="Helical" evidence="8">
    <location>
        <begin position="308"/>
        <end position="332"/>
    </location>
</feature>
<evidence type="ECO:0000313" key="11">
    <source>
        <dbReference type="Proteomes" id="UP001152130"/>
    </source>
</evidence>
<proteinExistence type="inferred from homology"/>
<dbReference type="InterPro" id="IPR020846">
    <property type="entry name" value="MFS_dom"/>
</dbReference>
<keyword evidence="4 8" id="KW-0812">Transmembrane</keyword>
<keyword evidence="11" id="KW-1185">Reference proteome</keyword>
<evidence type="ECO:0000256" key="3">
    <source>
        <dbReference type="ARBA" id="ARBA00022448"/>
    </source>
</evidence>
<name>A0A9W8PHM8_9HYPO</name>
<keyword evidence="3 7" id="KW-0813">Transport</keyword>
<dbReference type="GO" id="GO:0005351">
    <property type="term" value="F:carbohydrate:proton symporter activity"/>
    <property type="evidence" value="ECO:0007669"/>
    <property type="project" value="TreeGrafter"/>
</dbReference>
<feature type="transmembrane region" description="Helical" evidence="8">
    <location>
        <begin position="274"/>
        <end position="296"/>
    </location>
</feature>
<feature type="domain" description="Major facilitator superfamily (MFS) profile" evidence="9">
    <location>
        <begin position="21"/>
        <end position="462"/>
    </location>
</feature>
<dbReference type="Pfam" id="PF00083">
    <property type="entry name" value="Sugar_tr"/>
    <property type="match status" value="1"/>
</dbReference>
<evidence type="ECO:0000259" key="9">
    <source>
        <dbReference type="PROSITE" id="PS50850"/>
    </source>
</evidence>
<comment type="similarity">
    <text evidence="2 7">Belongs to the major facilitator superfamily. Sugar transporter (TC 2.A.1.1) family.</text>
</comment>
<dbReference type="Gene3D" id="1.20.1250.20">
    <property type="entry name" value="MFS general substrate transporter like domains"/>
    <property type="match status" value="1"/>
</dbReference>
<evidence type="ECO:0000313" key="10">
    <source>
        <dbReference type="EMBL" id="KAJ4007296.1"/>
    </source>
</evidence>
<dbReference type="EMBL" id="JAPDHF010000017">
    <property type="protein sequence ID" value="KAJ4007296.1"/>
    <property type="molecule type" value="Genomic_DNA"/>
</dbReference>
<dbReference type="NCBIfam" id="TIGR00879">
    <property type="entry name" value="SP"/>
    <property type="match status" value="1"/>
</dbReference>
<dbReference type="GO" id="GO:0016020">
    <property type="term" value="C:membrane"/>
    <property type="evidence" value="ECO:0007669"/>
    <property type="project" value="UniProtKB-SubCell"/>
</dbReference>
<evidence type="ECO:0000256" key="4">
    <source>
        <dbReference type="ARBA" id="ARBA00022692"/>
    </source>
</evidence>
<dbReference type="SUPFAM" id="SSF103473">
    <property type="entry name" value="MFS general substrate transporter"/>
    <property type="match status" value="1"/>
</dbReference>
<dbReference type="InterPro" id="IPR036259">
    <property type="entry name" value="MFS_trans_sf"/>
</dbReference>
<dbReference type="PROSITE" id="PS50850">
    <property type="entry name" value="MFS"/>
    <property type="match status" value="1"/>
</dbReference>
<accession>A0A9W8PHM8</accession>
<protein>
    <recommendedName>
        <fullName evidence="9">Major facilitator superfamily (MFS) profile domain-containing protein</fullName>
    </recommendedName>
</protein>
<feature type="transmembrane region" description="Helical" evidence="8">
    <location>
        <begin position="119"/>
        <end position="139"/>
    </location>
</feature>
<dbReference type="FunFam" id="1.20.1250.20:FF:000134">
    <property type="entry name" value="MFS sugar transporter protein"/>
    <property type="match status" value="1"/>
</dbReference>
<dbReference type="InterPro" id="IPR005828">
    <property type="entry name" value="MFS_sugar_transport-like"/>
</dbReference>
<comment type="caution">
    <text evidence="10">The sequence shown here is derived from an EMBL/GenBank/DDBJ whole genome shotgun (WGS) entry which is preliminary data.</text>
</comment>
<evidence type="ECO:0000256" key="5">
    <source>
        <dbReference type="ARBA" id="ARBA00022989"/>
    </source>
</evidence>
<feature type="transmembrane region" description="Helical" evidence="8">
    <location>
        <begin position="339"/>
        <end position="364"/>
    </location>
</feature>